<keyword evidence="1" id="KW-0732">Signal</keyword>
<protein>
    <recommendedName>
        <fullName evidence="4">DUF4397 domain-containing protein</fullName>
    </recommendedName>
</protein>
<evidence type="ECO:0000313" key="2">
    <source>
        <dbReference type="EMBL" id="RPD41590.1"/>
    </source>
</evidence>
<feature type="signal peptide" evidence="1">
    <location>
        <begin position="1"/>
        <end position="19"/>
    </location>
</feature>
<evidence type="ECO:0008006" key="4">
    <source>
        <dbReference type="Google" id="ProtNLM"/>
    </source>
</evidence>
<evidence type="ECO:0000313" key="3">
    <source>
        <dbReference type="Proteomes" id="UP000279089"/>
    </source>
</evidence>
<proteinExistence type="predicted"/>
<dbReference type="AlphaFoldDB" id="A0A3N4MNF6"/>
<name>A0A3N4MNF6_9BACT</name>
<sequence length="239" mass="25468">MKERMVTKKSRLWTLAAMAVAITGFSSCLKNSDPTPPEPQTLIAFVNGVASPVYGLDIIQDGTKITPTPIAFGEAVGARFKPNTYKFDFKKGGADSTLNTLTALYDTSAYNTIIVYGDQGSGVEVFRLNEDFDGISRTKTNVRFYNLMPGPDGVDVFIGANKIFPSRYFADFEGGGYSQFEAVDVGTTTISVKDAAGAEIAVKGDAALTATGGAYNIYLMGQKGATGTTKPVIKVVAYQ</sequence>
<organism evidence="2 3">
    <name type="scientific">Chitinophaga barathri</name>
    <dbReference type="NCBI Taxonomy" id="1647451"/>
    <lineage>
        <taxon>Bacteria</taxon>
        <taxon>Pseudomonadati</taxon>
        <taxon>Bacteroidota</taxon>
        <taxon>Chitinophagia</taxon>
        <taxon>Chitinophagales</taxon>
        <taxon>Chitinophagaceae</taxon>
        <taxon>Chitinophaga</taxon>
    </lineage>
</organism>
<reference evidence="3" key="1">
    <citation type="submission" date="2018-11" db="EMBL/GenBank/DDBJ databases">
        <title>Chitinophaga lutea sp.nov., isolate from arsenic contaminated soil.</title>
        <authorList>
            <person name="Zong Y."/>
        </authorList>
    </citation>
    <scope>NUCLEOTIDE SEQUENCE [LARGE SCALE GENOMIC DNA]</scope>
    <source>
        <strain evidence="3">YLT18</strain>
    </source>
</reference>
<dbReference type="Proteomes" id="UP000279089">
    <property type="component" value="Unassembled WGS sequence"/>
</dbReference>
<dbReference type="OrthoDB" id="652342at2"/>
<dbReference type="PROSITE" id="PS51257">
    <property type="entry name" value="PROKAR_LIPOPROTEIN"/>
    <property type="match status" value="1"/>
</dbReference>
<dbReference type="EMBL" id="RMBX01000004">
    <property type="protein sequence ID" value="RPD41590.1"/>
    <property type="molecule type" value="Genomic_DNA"/>
</dbReference>
<comment type="caution">
    <text evidence="2">The sequence shown here is derived from an EMBL/GenBank/DDBJ whole genome shotgun (WGS) entry which is preliminary data.</text>
</comment>
<gene>
    <name evidence="2" type="ORF">EG028_09800</name>
</gene>
<keyword evidence="3" id="KW-1185">Reference proteome</keyword>
<feature type="chain" id="PRO_5018253676" description="DUF4397 domain-containing protein" evidence="1">
    <location>
        <begin position="20"/>
        <end position="239"/>
    </location>
</feature>
<evidence type="ECO:0000256" key="1">
    <source>
        <dbReference type="SAM" id="SignalP"/>
    </source>
</evidence>
<accession>A0A3N4MNF6</accession>